<keyword evidence="1" id="KW-0812">Transmembrane</keyword>
<name>A0A7Z7NGD5_XANCH</name>
<evidence type="ECO:0000256" key="1">
    <source>
        <dbReference type="SAM" id="Phobius"/>
    </source>
</evidence>
<dbReference type="Proteomes" id="UP000234345">
    <property type="component" value="Unassembled WGS sequence"/>
</dbReference>
<dbReference type="AlphaFoldDB" id="A0A7Z7NGD5"/>
<proteinExistence type="predicted"/>
<gene>
    <name evidence="2" type="ORF">XFF6991_310154</name>
</gene>
<keyword evidence="1" id="KW-0472">Membrane</keyword>
<feature type="transmembrane region" description="Helical" evidence="1">
    <location>
        <begin position="6"/>
        <end position="29"/>
    </location>
</feature>
<evidence type="ECO:0000313" key="2">
    <source>
        <dbReference type="EMBL" id="SOO23984.1"/>
    </source>
</evidence>
<accession>A0A7Z7NGD5</accession>
<protein>
    <submittedName>
        <fullName evidence="2">Uncharacterized protein</fullName>
    </submittedName>
</protein>
<comment type="caution">
    <text evidence="2">The sequence shown here is derived from an EMBL/GenBank/DDBJ whole genome shotgun (WGS) entry which is preliminary data.</text>
</comment>
<dbReference type="EMBL" id="OCZC01000058">
    <property type="protein sequence ID" value="SOO23984.1"/>
    <property type="molecule type" value="Genomic_DNA"/>
</dbReference>
<keyword evidence="1" id="KW-1133">Transmembrane helix</keyword>
<sequence length="73" mass="8668">MGNFWVYFLVSVIGMLALPAIYFCIFVLWNKLPDGRLKKILFRSYFGQDNGPWATSEWQRPTVRRKAAERLQR</sequence>
<reference evidence="2 3" key="1">
    <citation type="submission" date="2017-10" db="EMBL/GenBank/DDBJ databases">
        <authorList>
            <person name="Regsiter A."/>
            <person name="William W."/>
        </authorList>
    </citation>
    <scope>NUCLEOTIDE SEQUENCE [LARGE SCALE GENOMIC DNA]</scope>
    <source>
        <strain evidence="2 3">CFBP6991</strain>
    </source>
</reference>
<evidence type="ECO:0000313" key="3">
    <source>
        <dbReference type="Proteomes" id="UP000234345"/>
    </source>
</evidence>
<organism evidence="2 3">
    <name type="scientific">Xanthomonas campestris pv. phaseoli</name>
    <dbReference type="NCBI Taxonomy" id="317013"/>
    <lineage>
        <taxon>Bacteria</taxon>
        <taxon>Pseudomonadati</taxon>
        <taxon>Pseudomonadota</taxon>
        <taxon>Gammaproteobacteria</taxon>
        <taxon>Lysobacterales</taxon>
        <taxon>Lysobacteraceae</taxon>
        <taxon>Xanthomonas</taxon>
    </lineage>
</organism>
<dbReference type="RefSeq" id="WP_099863721.1">
    <property type="nucleotide sequence ID" value="NZ_OCZC01000058.1"/>
</dbReference>